<accession>A0A835HQU6</accession>
<dbReference type="SMART" id="SM00248">
    <property type="entry name" value="ANK"/>
    <property type="match status" value="3"/>
</dbReference>
<name>A0A835HQU6_9MAGN</name>
<evidence type="ECO:0000256" key="1">
    <source>
        <dbReference type="ARBA" id="ARBA00022737"/>
    </source>
</evidence>
<dbReference type="Gene3D" id="1.25.40.20">
    <property type="entry name" value="Ankyrin repeat-containing domain"/>
    <property type="match status" value="2"/>
</dbReference>
<organism evidence="4 5">
    <name type="scientific">Coptis chinensis</name>
    <dbReference type="NCBI Taxonomy" id="261450"/>
    <lineage>
        <taxon>Eukaryota</taxon>
        <taxon>Viridiplantae</taxon>
        <taxon>Streptophyta</taxon>
        <taxon>Embryophyta</taxon>
        <taxon>Tracheophyta</taxon>
        <taxon>Spermatophyta</taxon>
        <taxon>Magnoliopsida</taxon>
        <taxon>Ranunculales</taxon>
        <taxon>Ranunculaceae</taxon>
        <taxon>Coptidoideae</taxon>
        <taxon>Coptis</taxon>
    </lineage>
</organism>
<dbReference type="PANTHER" id="PTHR24171">
    <property type="entry name" value="ANKYRIN REPEAT DOMAIN-CONTAINING PROTEIN 39-RELATED"/>
    <property type="match status" value="1"/>
</dbReference>
<dbReference type="Pfam" id="PF12796">
    <property type="entry name" value="Ank_2"/>
    <property type="match status" value="2"/>
</dbReference>
<keyword evidence="5" id="KW-1185">Reference proteome</keyword>
<feature type="repeat" description="ANK" evidence="3">
    <location>
        <begin position="129"/>
        <end position="161"/>
    </location>
</feature>
<dbReference type="EMBL" id="JADFTS010000006">
    <property type="protein sequence ID" value="KAF9602553.1"/>
    <property type="molecule type" value="Genomic_DNA"/>
</dbReference>
<feature type="repeat" description="ANK" evidence="3">
    <location>
        <begin position="96"/>
        <end position="128"/>
    </location>
</feature>
<evidence type="ECO:0000313" key="5">
    <source>
        <dbReference type="Proteomes" id="UP000631114"/>
    </source>
</evidence>
<dbReference type="Proteomes" id="UP000631114">
    <property type="component" value="Unassembled WGS sequence"/>
</dbReference>
<evidence type="ECO:0000313" key="4">
    <source>
        <dbReference type="EMBL" id="KAF9602553.1"/>
    </source>
</evidence>
<dbReference type="InterPro" id="IPR036770">
    <property type="entry name" value="Ankyrin_rpt-contain_sf"/>
</dbReference>
<dbReference type="AlphaFoldDB" id="A0A835HQU6"/>
<dbReference type="PROSITE" id="PS50088">
    <property type="entry name" value="ANK_REPEAT"/>
    <property type="match status" value="2"/>
</dbReference>
<dbReference type="GO" id="GO:0085020">
    <property type="term" value="P:protein K6-linked ubiquitination"/>
    <property type="evidence" value="ECO:0007669"/>
    <property type="project" value="TreeGrafter"/>
</dbReference>
<evidence type="ECO:0000256" key="3">
    <source>
        <dbReference type="PROSITE-ProRule" id="PRU00023"/>
    </source>
</evidence>
<dbReference type="PANTHER" id="PTHR24171:SF8">
    <property type="entry name" value="BRCA1-ASSOCIATED RING DOMAIN PROTEIN 1"/>
    <property type="match status" value="1"/>
</dbReference>
<protein>
    <submittedName>
        <fullName evidence="4">Uncharacterized protein</fullName>
    </submittedName>
</protein>
<dbReference type="InterPro" id="IPR002110">
    <property type="entry name" value="Ankyrin_rpt"/>
</dbReference>
<dbReference type="PROSITE" id="PS50297">
    <property type="entry name" value="ANK_REP_REGION"/>
    <property type="match status" value="2"/>
</dbReference>
<reference evidence="4 5" key="1">
    <citation type="submission" date="2020-10" db="EMBL/GenBank/DDBJ databases">
        <title>The Coptis chinensis genome and diversification of protoberbering-type alkaloids.</title>
        <authorList>
            <person name="Wang B."/>
            <person name="Shu S."/>
            <person name="Song C."/>
            <person name="Liu Y."/>
        </authorList>
    </citation>
    <scope>NUCLEOTIDE SEQUENCE [LARGE SCALE GENOMIC DNA]</scope>
    <source>
        <strain evidence="4">HL-2020</strain>
        <tissue evidence="4">Leaf</tissue>
    </source>
</reference>
<evidence type="ECO:0000256" key="2">
    <source>
        <dbReference type="ARBA" id="ARBA00023043"/>
    </source>
</evidence>
<proteinExistence type="predicted"/>
<keyword evidence="1" id="KW-0677">Repeat</keyword>
<comment type="caution">
    <text evidence="4">The sequence shown here is derived from an EMBL/GenBank/DDBJ whole genome shotgun (WGS) entry which is preliminary data.</text>
</comment>
<dbReference type="GO" id="GO:0004842">
    <property type="term" value="F:ubiquitin-protein transferase activity"/>
    <property type="evidence" value="ECO:0007669"/>
    <property type="project" value="TreeGrafter"/>
</dbReference>
<keyword evidence="2 3" id="KW-0040">ANK repeat</keyword>
<dbReference type="SUPFAM" id="SSF48403">
    <property type="entry name" value="Ankyrin repeat"/>
    <property type="match status" value="1"/>
</dbReference>
<gene>
    <name evidence="4" type="ORF">IFM89_029852</name>
</gene>
<dbReference type="OrthoDB" id="194358at2759"/>
<sequence length="189" mass="20619">MNGDLDCVDYNGSTPLHYVAAEGDECVECCLYSKYAINKDGKMPYMVAVENGKEESHLLDLLHLGDVLHRAASLDDVNAIKSCIAQGTKVNGRDQNCWTPLHRAAFKGWIESVKALLSHGAQVDIIDNLGYTPLHCAIEAGHTKLALYLISHRAKGNLKSIQGLSTLNLDPFKNHATFVSPLCGNTEQV</sequence>